<proteinExistence type="predicted"/>
<accession>A0A1M6JMS9</accession>
<dbReference type="InterPro" id="IPR001173">
    <property type="entry name" value="Glyco_trans_2-like"/>
</dbReference>
<dbReference type="CDD" id="cd04186">
    <property type="entry name" value="GT_2_like_c"/>
    <property type="match status" value="1"/>
</dbReference>
<reference evidence="2 3" key="1">
    <citation type="submission" date="2016-11" db="EMBL/GenBank/DDBJ databases">
        <authorList>
            <person name="Jaros S."/>
            <person name="Januszkiewicz K."/>
            <person name="Wedrychowicz H."/>
        </authorList>
    </citation>
    <scope>NUCLEOTIDE SEQUENCE [LARGE SCALE GENOMIC DNA]</scope>
    <source>
        <strain evidence="2 3">DSM 14916</strain>
    </source>
</reference>
<sequence length="299" mass="31924">MHALERKDGRLPDAATRVTAVTVTHNSAAALKGLLDALPPGLRAIIVDNASTDGGPALAEVAGATVIRSPRNLGFGVGCNLGMAAIRTEFVLLLNPDARIGAEALEALVRAADEFPEAAIVAPALLDSSGAPVRSWDAAQPRRPRLIRCRDAEPWPSGPFCADYVQGAAMLLRRADGLRFDEAFFLFYEDDDLCTQARCLGRSVVVVPGAVVTHAGGRSSRPSPRIHWRKAQHMAFSRLVYAAKYQGKRAAARQAAARLLHHGGKALGHAVTLRRGKLWTDLAGLAGTVRWIARPGREG</sequence>
<dbReference type="GO" id="GO:0016740">
    <property type="term" value="F:transferase activity"/>
    <property type="evidence" value="ECO:0007669"/>
    <property type="project" value="UniProtKB-KW"/>
</dbReference>
<dbReference type="SUPFAM" id="SSF53448">
    <property type="entry name" value="Nucleotide-diphospho-sugar transferases"/>
    <property type="match status" value="1"/>
</dbReference>
<dbReference type="Proteomes" id="UP000184387">
    <property type="component" value="Unassembled WGS sequence"/>
</dbReference>
<dbReference type="Gene3D" id="3.90.550.10">
    <property type="entry name" value="Spore Coat Polysaccharide Biosynthesis Protein SpsA, Chain A"/>
    <property type="match status" value="1"/>
</dbReference>
<dbReference type="Pfam" id="PF00535">
    <property type="entry name" value="Glycos_transf_2"/>
    <property type="match status" value="1"/>
</dbReference>
<keyword evidence="3" id="KW-1185">Reference proteome</keyword>
<evidence type="ECO:0000313" key="2">
    <source>
        <dbReference type="EMBL" id="SHJ47924.1"/>
    </source>
</evidence>
<dbReference type="EMBL" id="FQZF01000014">
    <property type="protein sequence ID" value="SHJ47924.1"/>
    <property type="molecule type" value="Genomic_DNA"/>
</dbReference>
<feature type="domain" description="Glycosyltransferase 2-like" evidence="1">
    <location>
        <begin position="21"/>
        <end position="136"/>
    </location>
</feature>
<name>A0A1M6JMS9_9PROT</name>
<keyword evidence="2" id="KW-0808">Transferase</keyword>
<evidence type="ECO:0000259" key="1">
    <source>
        <dbReference type="Pfam" id="PF00535"/>
    </source>
</evidence>
<dbReference type="AlphaFoldDB" id="A0A1M6JMS9"/>
<dbReference type="InterPro" id="IPR029044">
    <property type="entry name" value="Nucleotide-diphossugar_trans"/>
</dbReference>
<dbReference type="OrthoDB" id="9783791at2"/>
<dbReference type="PANTHER" id="PTHR43179">
    <property type="entry name" value="RHAMNOSYLTRANSFERASE WBBL"/>
    <property type="match status" value="1"/>
</dbReference>
<protein>
    <submittedName>
        <fullName evidence="2">Glycosyltransferase, GT2 family</fullName>
    </submittedName>
</protein>
<gene>
    <name evidence="2" type="ORF">SAMN02745194_02680</name>
</gene>
<dbReference type="PANTHER" id="PTHR43179:SF7">
    <property type="entry name" value="RHAMNOSYLTRANSFERASE WBBL"/>
    <property type="match status" value="1"/>
</dbReference>
<evidence type="ECO:0000313" key="3">
    <source>
        <dbReference type="Proteomes" id="UP000184387"/>
    </source>
</evidence>
<dbReference type="STRING" id="198092.SAMN02745194_02680"/>
<organism evidence="2 3">
    <name type="scientific">Muricoccus roseus</name>
    <dbReference type="NCBI Taxonomy" id="198092"/>
    <lineage>
        <taxon>Bacteria</taxon>
        <taxon>Pseudomonadati</taxon>
        <taxon>Pseudomonadota</taxon>
        <taxon>Alphaproteobacteria</taxon>
        <taxon>Acetobacterales</taxon>
        <taxon>Roseomonadaceae</taxon>
        <taxon>Muricoccus</taxon>
    </lineage>
</organism>